<proteinExistence type="predicted"/>
<evidence type="ECO:0000259" key="1">
    <source>
        <dbReference type="Pfam" id="PF01936"/>
    </source>
</evidence>
<dbReference type="PANTHER" id="PTHR14379:SF84">
    <property type="entry name" value="NYN DOMAIN-CONTAINING PROTEIN"/>
    <property type="match status" value="1"/>
</dbReference>
<sequence length="69" mass="7768">MWWGEEAAKGAKIAVWWDMKECPIPEGYDAGRIRPSLEAAFKERGYSGPVSSITALFGKQNFHIRLLAK</sequence>
<gene>
    <name evidence="2" type="ORF">F2Q68_00001530</name>
</gene>
<reference evidence="2" key="1">
    <citation type="submission" date="2019-12" db="EMBL/GenBank/DDBJ databases">
        <title>Genome sequencing and annotation of Brassica cretica.</title>
        <authorList>
            <person name="Studholme D.J."/>
            <person name="Sarris P.F."/>
        </authorList>
    </citation>
    <scope>NUCLEOTIDE SEQUENCE</scope>
    <source>
        <strain evidence="2">PFS-001/15</strain>
        <tissue evidence="2">Leaf</tissue>
    </source>
</reference>
<dbReference type="AlphaFoldDB" id="A0A8S9JGC5"/>
<comment type="caution">
    <text evidence="2">The sequence shown here is derived from an EMBL/GenBank/DDBJ whole genome shotgun (WGS) entry which is preliminary data.</text>
</comment>
<name>A0A8S9JGC5_BRACR</name>
<evidence type="ECO:0000313" key="3">
    <source>
        <dbReference type="Proteomes" id="UP000712281"/>
    </source>
</evidence>
<evidence type="ECO:0000313" key="2">
    <source>
        <dbReference type="EMBL" id="KAF2580502.1"/>
    </source>
</evidence>
<dbReference type="InterPro" id="IPR024768">
    <property type="entry name" value="Marf1"/>
</dbReference>
<dbReference type="GO" id="GO:0004540">
    <property type="term" value="F:RNA nuclease activity"/>
    <property type="evidence" value="ECO:0007669"/>
    <property type="project" value="InterPro"/>
</dbReference>
<dbReference type="EMBL" id="QGKW02001660">
    <property type="protein sequence ID" value="KAF2580502.1"/>
    <property type="molecule type" value="Genomic_DNA"/>
</dbReference>
<dbReference type="PANTHER" id="PTHR14379">
    <property type="entry name" value="LIMKAIN B LKAP"/>
    <property type="match status" value="1"/>
</dbReference>
<feature type="domain" description="NYN" evidence="1">
    <location>
        <begin position="12"/>
        <end position="58"/>
    </location>
</feature>
<dbReference type="GO" id="GO:0005777">
    <property type="term" value="C:peroxisome"/>
    <property type="evidence" value="ECO:0007669"/>
    <property type="project" value="InterPro"/>
</dbReference>
<dbReference type="Proteomes" id="UP000712281">
    <property type="component" value="Unassembled WGS sequence"/>
</dbReference>
<dbReference type="InterPro" id="IPR021139">
    <property type="entry name" value="NYN"/>
</dbReference>
<protein>
    <recommendedName>
        <fullName evidence="1">NYN domain-containing protein</fullName>
    </recommendedName>
</protein>
<organism evidence="2 3">
    <name type="scientific">Brassica cretica</name>
    <name type="common">Mustard</name>
    <dbReference type="NCBI Taxonomy" id="69181"/>
    <lineage>
        <taxon>Eukaryota</taxon>
        <taxon>Viridiplantae</taxon>
        <taxon>Streptophyta</taxon>
        <taxon>Embryophyta</taxon>
        <taxon>Tracheophyta</taxon>
        <taxon>Spermatophyta</taxon>
        <taxon>Magnoliopsida</taxon>
        <taxon>eudicotyledons</taxon>
        <taxon>Gunneridae</taxon>
        <taxon>Pentapetalae</taxon>
        <taxon>rosids</taxon>
        <taxon>malvids</taxon>
        <taxon>Brassicales</taxon>
        <taxon>Brassicaceae</taxon>
        <taxon>Brassiceae</taxon>
        <taxon>Brassica</taxon>
    </lineage>
</organism>
<dbReference type="GO" id="GO:0010468">
    <property type="term" value="P:regulation of gene expression"/>
    <property type="evidence" value="ECO:0007669"/>
    <property type="project" value="InterPro"/>
</dbReference>
<accession>A0A8S9JGC5</accession>
<dbReference type="Pfam" id="PF01936">
    <property type="entry name" value="NYN"/>
    <property type="match status" value="1"/>
</dbReference>